<keyword evidence="3" id="KW-1185">Reference proteome</keyword>
<sequence length="118" mass="12970">MRRHGGILRRCPLCPDGHHPLPAPTSLRTFLHRRFACAAVASAASALATVSLLRVWGLSDFADMLAVFGVRKDHLDATDIISPTTENTLIPSSIVVILFGDDLLTRRRLLRSWFSGHA</sequence>
<dbReference type="OrthoDB" id="271604at2759"/>
<dbReference type="AlphaFoldDB" id="A0A811RXU3"/>
<proteinExistence type="predicted"/>
<feature type="transmembrane region" description="Helical" evidence="1">
    <location>
        <begin position="35"/>
        <end position="56"/>
    </location>
</feature>
<organism evidence="2 3">
    <name type="scientific">Miscanthus lutarioriparius</name>
    <dbReference type="NCBI Taxonomy" id="422564"/>
    <lineage>
        <taxon>Eukaryota</taxon>
        <taxon>Viridiplantae</taxon>
        <taxon>Streptophyta</taxon>
        <taxon>Embryophyta</taxon>
        <taxon>Tracheophyta</taxon>
        <taxon>Spermatophyta</taxon>
        <taxon>Magnoliopsida</taxon>
        <taxon>Liliopsida</taxon>
        <taxon>Poales</taxon>
        <taxon>Poaceae</taxon>
        <taxon>PACMAD clade</taxon>
        <taxon>Panicoideae</taxon>
        <taxon>Andropogonodae</taxon>
        <taxon>Andropogoneae</taxon>
        <taxon>Saccharinae</taxon>
        <taxon>Miscanthus</taxon>
    </lineage>
</organism>
<evidence type="ECO:0000313" key="3">
    <source>
        <dbReference type="Proteomes" id="UP000604825"/>
    </source>
</evidence>
<keyword evidence="1" id="KW-0812">Transmembrane</keyword>
<protein>
    <submittedName>
        <fullName evidence="2">Uncharacterized protein</fullName>
    </submittedName>
</protein>
<keyword evidence="1" id="KW-1133">Transmembrane helix</keyword>
<comment type="caution">
    <text evidence="2">The sequence shown here is derived from an EMBL/GenBank/DDBJ whole genome shotgun (WGS) entry which is preliminary data.</text>
</comment>
<accession>A0A811RXU3</accession>
<evidence type="ECO:0000313" key="2">
    <source>
        <dbReference type="EMBL" id="CAD6334089.1"/>
    </source>
</evidence>
<keyword evidence="1" id="KW-0472">Membrane</keyword>
<dbReference type="EMBL" id="CAJGYO010000017">
    <property type="protein sequence ID" value="CAD6334089.1"/>
    <property type="molecule type" value="Genomic_DNA"/>
</dbReference>
<gene>
    <name evidence="2" type="ORF">NCGR_LOCUS58187</name>
</gene>
<name>A0A811RXU3_9POAL</name>
<dbReference type="Proteomes" id="UP000604825">
    <property type="component" value="Unassembled WGS sequence"/>
</dbReference>
<evidence type="ECO:0000256" key="1">
    <source>
        <dbReference type="SAM" id="Phobius"/>
    </source>
</evidence>
<reference evidence="2" key="1">
    <citation type="submission" date="2020-10" db="EMBL/GenBank/DDBJ databases">
        <authorList>
            <person name="Han B."/>
            <person name="Lu T."/>
            <person name="Zhao Q."/>
            <person name="Huang X."/>
            <person name="Zhao Y."/>
        </authorList>
    </citation>
    <scope>NUCLEOTIDE SEQUENCE</scope>
</reference>